<evidence type="ECO:0000313" key="1">
    <source>
        <dbReference type="EMBL" id="SHG79513.1"/>
    </source>
</evidence>
<name>A0A1M5MRU0_9SPHI</name>
<protein>
    <submittedName>
        <fullName evidence="1">Uncharacterized protein</fullName>
    </submittedName>
</protein>
<proteinExistence type="predicted"/>
<gene>
    <name evidence="1" type="ORF">SAMN04488522_107279</name>
</gene>
<reference evidence="2" key="1">
    <citation type="submission" date="2016-11" db="EMBL/GenBank/DDBJ databases">
        <authorList>
            <person name="Varghese N."/>
            <person name="Submissions S."/>
        </authorList>
    </citation>
    <scope>NUCLEOTIDE SEQUENCE [LARGE SCALE GENOMIC DNA]</scope>
    <source>
        <strain evidence="2">DSM 16990</strain>
    </source>
</reference>
<accession>A0A1M5MRU0</accession>
<dbReference type="Proteomes" id="UP000184287">
    <property type="component" value="Unassembled WGS sequence"/>
</dbReference>
<sequence length="43" mass="5318">MLSQETNQNEKAGFHKTRPFRFDHYLTSTWYLLQDLWLFPEVE</sequence>
<dbReference type="EMBL" id="FQUQ01000007">
    <property type="protein sequence ID" value="SHG79513.1"/>
    <property type="molecule type" value="Genomic_DNA"/>
</dbReference>
<organism evidence="1 2">
    <name type="scientific">Pedobacter caeni</name>
    <dbReference type="NCBI Taxonomy" id="288992"/>
    <lineage>
        <taxon>Bacteria</taxon>
        <taxon>Pseudomonadati</taxon>
        <taxon>Bacteroidota</taxon>
        <taxon>Sphingobacteriia</taxon>
        <taxon>Sphingobacteriales</taxon>
        <taxon>Sphingobacteriaceae</taxon>
        <taxon>Pedobacter</taxon>
    </lineage>
</organism>
<keyword evidence="2" id="KW-1185">Reference proteome</keyword>
<evidence type="ECO:0000313" key="2">
    <source>
        <dbReference type="Proteomes" id="UP000184287"/>
    </source>
</evidence>
<dbReference type="AlphaFoldDB" id="A0A1M5MRU0"/>